<organism evidence="2 3">
    <name type="scientific">Roseibium marinum</name>
    <dbReference type="NCBI Taxonomy" id="281252"/>
    <lineage>
        <taxon>Bacteria</taxon>
        <taxon>Pseudomonadati</taxon>
        <taxon>Pseudomonadota</taxon>
        <taxon>Alphaproteobacteria</taxon>
        <taxon>Hyphomicrobiales</taxon>
        <taxon>Stappiaceae</taxon>
        <taxon>Roseibium</taxon>
    </lineage>
</organism>
<comment type="caution">
    <text evidence="2">The sequence shown here is derived from an EMBL/GenBank/DDBJ whole genome shotgun (WGS) entry which is preliminary data.</text>
</comment>
<evidence type="ECO:0000313" key="3">
    <source>
        <dbReference type="Proteomes" id="UP000236959"/>
    </source>
</evidence>
<dbReference type="Pfam" id="PF10098">
    <property type="entry name" value="DUF2336"/>
    <property type="match status" value="1"/>
</dbReference>
<keyword evidence="3" id="KW-1185">Reference proteome</keyword>
<accession>A0A2S3UL61</accession>
<evidence type="ECO:0000313" key="2">
    <source>
        <dbReference type="EMBL" id="POF28468.1"/>
    </source>
</evidence>
<dbReference type="EMBL" id="PPCN01000013">
    <property type="protein sequence ID" value="POF28468.1"/>
    <property type="molecule type" value="Genomic_DNA"/>
</dbReference>
<dbReference type="Proteomes" id="UP000236959">
    <property type="component" value="Unassembled WGS sequence"/>
</dbReference>
<gene>
    <name evidence="2" type="ORF">CLV41_11331</name>
</gene>
<name>A0A2S3UL61_9HYPH</name>
<dbReference type="RefSeq" id="WP_103224829.1">
    <property type="nucleotide sequence ID" value="NZ_PPCN01000013.1"/>
</dbReference>
<sequence>MASSILKLAQIGTIESRKHLFAQVSELVVSDLEQRTEQELSIFAEVILKLYNTGSLTDRTDLALRLAALENVPHDLACRMAEDDITVAMPLLADCPVFTQEDLLDFTDRFSLTHLQALARRNDLSTEVSDALAARNDRTVNRLLAGNRGIRLSRETMLLFVKLAEEDVVLREDLALRSDLSPTACRALLPLVNEEARKRLHGIIEGSLTQEQLDQIARLKALRRDFGAALANPDINSLWQDAERADMTVDELMILLLQDGRFDHAVELLGVRGRTSPKAFKEAVFNGKLELVMKIAAKTGLETSTFALFARTRCGHLKLPAAQGSEWTQAYKRHLESTATIRQSRCGDFQANRGAKKPKPLQQPSVPQPTE</sequence>
<reference evidence="2 3" key="1">
    <citation type="submission" date="2018-01" db="EMBL/GenBank/DDBJ databases">
        <title>Genomic Encyclopedia of Archaeal and Bacterial Type Strains, Phase II (KMG-II): from individual species to whole genera.</title>
        <authorList>
            <person name="Goeker M."/>
        </authorList>
    </citation>
    <scope>NUCLEOTIDE SEQUENCE [LARGE SCALE GENOMIC DNA]</scope>
    <source>
        <strain evidence="2 3">DSM 17023</strain>
    </source>
</reference>
<dbReference type="OrthoDB" id="7673009at2"/>
<proteinExistence type="predicted"/>
<feature type="region of interest" description="Disordered" evidence="1">
    <location>
        <begin position="346"/>
        <end position="371"/>
    </location>
</feature>
<evidence type="ECO:0000256" key="1">
    <source>
        <dbReference type="SAM" id="MobiDB-lite"/>
    </source>
</evidence>
<dbReference type="AlphaFoldDB" id="A0A2S3UL61"/>
<protein>
    <submittedName>
        <fullName evidence="2">Uncharacterized protein DUF2336</fullName>
    </submittedName>
</protein>
<dbReference type="InterPro" id="IPR019285">
    <property type="entry name" value="DUF2336"/>
</dbReference>